<feature type="region of interest" description="Disordered" evidence="1">
    <location>
        <begin position="131"/>
        <end position="174"/>
    </location>
</feature>
<dbReference type="AlphaFoldDB" id="A0A438CCJ9"/>
<evidence type="ECO:0000256" key="1">
    <source>
        <dbReference type="SAM" id="MobiDB-lite"/>
    </source>
</evidence>
<dbReference type="EMBL" id="QGNW01002324">
    <property type="protein sequence ID" value="RVW20974.1"/>
    <property type="molecule type" value="Genomic_DNA"/>
</dbReference>
<feature type="region of interest" description="Disordered" evidence="1">
    <location>
        <begin position="86"/>
        <end position="113"/>
    </location>
</feature>
<dbReference type="Proteomes" id="UP000288805">
    <property type="component" value="Unassembled WGS sequence"/>
</dbReference>
<gene>
    <name evidence="2" type="ORF">CK203_112296</name>
</gene>
<accession>A0A438CCJ9</accession>
<sequence length="219" mass="24504">MFAHIPSLQLVTNLPDSNKGGAKGLFEITTIERHHQTLLSTQNLLAVVQEPQSYVLNILHRRLPKVVVLGEYFVLKDLPFHEKASEADVKAHQERLDQQEEKRGEGDMKDLKQGSWRGIESGCMRLSTLSLPQPKRFARRGPQEDLAEGAPPSTMPQQDKVGPSAAVATQPDAARPSTAAAVQLTQLPLAILLLQKRLAGWRRARMSRSLRELRMRRVV</sequence>
<evidence type="ECO:0000313" key="3">
    <source>
        <dbReference type="Proteomes" id="UP000288805"/>
    </source>
</evidence>
<feature type="compositionally biased region" description="Basic and acidic residues" evidence="1">
    <location>
        <begin position="86"/>
        <end position="112"/>
    </location>
</feature>
<evidence type="ECO:0000313" key="2">
    <source>
        <dbReference type="EMBL" id="RVW20974.1"/>
    </source>
</evidence>
<protein>
    <submittedName>
        <fullName evidence="2">Uncharacterized protein</fullName>
    </submittedName>
</protein>
<comment type="caution">
    <text evidence="2">The sequence shown here is derived from an EMBL/GenBank/DDBJ whole genome shotgun (WGS) entry which is preliminary data.</text>
</comment>
<name>A0A438CCJ9_VITVI</name>
<organism evidence="2 3">
    <name type="scientific">Vitis vinifera</name>
    <name type="common">Grape</name>
    <dbReference type="NCBI Taxonomy" id="29760"/>
    <lineage>
        <taxon>Eukaryota</taxon>
        <taxon>Viridiplantae</taxon>
        <taxon>Streptophyta</taxon>
        <taxon>Embryophyta</taxon>
        <taxon>Tracheophyta</taxon>
        <taxon>Spermatophyta</taxon>
        <taxon>Magnoliopsida</taxon>
        <taxon>eudicotyledons</taxon>
        <taxon>Gunneridae</taxon>
        <taxon>Pentapetalae</taxon>
        <taxon>rosids</taxon>
        <taxon>Vitales</taxon>
        <taxon>Vitaceae</taxon>
        <taxon>Viteae</taxon>
        <taxon>Vitis</taxon>
    </lineage>
</organism>
<reference evidence="2 3" key="1">
    <citation type="journal article" date="2018" name="PLoS Genet.">
        <title>Population sequencing reveals clonal diversity and ancestral inbreeding in the grapevine cultivar Chardonnay.</title>
        <authorList>
            <person name="Roach M.J."/>
            <person name="Johnson D.L."/>
            <person name="Bohlmann J."/>
            <person name="van Vuuren H.J."/>
            <person name="Jones S.J."/>
            <person name="Pretorius I.S."/>
            <person name="Schmidt S.A."/>
            <person name="Borneman A.R."/>
        </authorList>
    </citation>
    <scope>NUCLEOTIDE SEQUENCE [LARGE SCALE GENOMIC DNA]</scope>
    <source>
        <strain evidence="3">cv. Chardonnay</strain>
        <tissue evidence="2">Leaf</tissue>
    </source>
</reference>
<proteinExistence type="predicted"/>